<protein>
    <submittedName>
        <fullName evidence="2">Uncharacterized protein</fullName>
    </submittedName>
</protein>
<dbReference type="EMBL" id="AMCI01007598">
    <property type="protein sequence ID" value="EJW92344.1"/>
    <property type="molecule type" value="Genomic_DNA"/>
</dbReference>
<sequence length="35" mass="4334">MWNTNRMPRLQQGRSCPSHRRHIPMETQMNRSPLW</sequence>
<dbReference type="AlphaFoldDB" id="J9FY95"/>
<reference evidence="2" key="1">
    <citation type="journal article" date="2012" name="PLoS ONE">
        <title>Gene sets for utilization of primary and secondary nutrition supplies in the distal gut of endangered iberian lynx.</title>
        <authorList>
            <person name="Alcaide M."/>
            <person name="Messina E."/>
            <person name="Richter M."/>
            <person name="Bargiela R."/>
            <person name="Peplies J."/>
            <person name="Huws S.A."/>
            <person name="Newbold C.J."/>
            <person name="Golyshin P.N."/>
            <person name="Simon M.A."/>
            <person name="Lopez G."/>
            <person name="Yakimov M.M."/>
            <person name="Ferrer M."/>
        </authorList>
    </citation>
    <scope>NUCLEOTIDE SEQUENCE</scope>
</reference>
<gene>
    <name evidence="2" type="ORF">EVA_19549</name>
</gene>
<name>J9FY95_9ZZZZ</name>
<organism evidence="2">
    <name type="scientific">gut metagenome</name>
    <dbReference type="NCBI Taxonomy" id="749906"/>
    <lineage>
        <taxon>unclassified sequences</taxon>
        <taxon>metagenomes</taxon>
        <taxon>organismal metagenomes</taxon>
    </lineage>
</organism>
<evidence type="ECO:0000256" key="1">
    <source>
        <dbReference type="SAM" id="MobiDB-lite"/>
    </source>
</evidence>
<proteinExistence type="predicted"/>
<comment type="caution">
    <text evidence="2">The sequence shown here is derived from an EMBL/GenBank/DDBJ whole genome shotgun (WGS) entry which is preliminary data.</text>
</comment>
<feature type="region of interest" description="Disordered" evidence="1">
    <location>
        <begin position="1"/>
        <end position="35"/>
    </location>
</feature>
<evidence type="ECO:0000313" key="2">
    <source>
        <dbReference type="EMBL" id="EJW92344.1"/>
    </source>
</evidence>
<accession>J9FY95</accession>